<name>A0A482VMU4_ASBVE</name>
<dbReference type="PANTHER" id="PTHR31649:SF10">
    <property type="entry name" value="IP19903P-RELATED"/>
    <property type="match status" value="1"/>
</dbReference>
<sequence length="298" mass="33526">MLHPDKYPNASEAVKKDLEKKFKELGEAYSILSYLKKNLSMTKGKIRDNHFFDPVVDLNHYQTDILVVRLAYVDVMSIAILTTYYGVWRYDASIFSPVAAFGSWFNMLRCAVCLIAAAFVIVNHASSLEENYYWRDYTGSVPEDAVVGGKNVNGKNVYIGQAYDRNVGLIPVQINAGVKEVIIPIFGKIKRTDKYTKILCGPQANFYWLPANATDLHLTLLDKHPVLGGHVDGAGQINIGRISRDSETKIGRILSYDVGRAYFYFNDNGKEGVNIPSYEVLMYDNVFIDVRIKDPASN</sequence>
<dbReference type="InterPro" id="IPR036869">
    <property type="entry name" value="J_dom_sf"/>
</dbReference>
<keyword evidence="3" id="KW-1185">Reference proteome</keyword>
<dbReference type="SUPFAM" id="SSF46565">
    <property type="entry name" value="Chaperone J-domain"/>
    <property type="match status" value="1"/>
</dbReference>
<dbReference type="InterPro" id="IPR001623">
    <property type="entry name" value="DnaJ_domain"/>
</dbReference>
<feature type="transmembrane region" description="Helical" evidence="1">
    <location>
        <begin position="66"/>
        <end position="87"/>
    </location>
</feature>
<dbReference type="AlphaFoldDB" id="A0A482VMU4"/>
<dbReference type="Proteomes" id="UP000292052">
    <property type="component" value="Unassembled WGS sequence"/>
</dbReference>
<protein>
    <submittedName>
        <fullName evidence="2">DnaJ and/or DUF3421 domain containing protein</fullName>
    </submittedName>
</protein>
<evidence type="ECO:0000256" key="1">
    <source>
        <dbReference type="SAM" id="Phobius"/>
    </source>
</evidence>
<evidence type="ECO:0000313" key="2">
    <source>
        <dbReference type="EMBL" id="RZC34222.1"/>
    </source>
</evidence>
<comment type="caution">
    <text evidence="2">The sequence shown here is derived from an EMBL/GenBank/DDBJ whole genome shotgun (WGS) entry which is preliminary data.</text>
</comment>
<evidence type="ECO:0000313" key="3">
    <source>
        <dbReference type="Proteomes" id="UP000292052"/>
    </source>
</evidence>
<keyword evidence="1" id="KW-0472">Membrane</keyword>
<dbReference type="Gene3D" id="1.10.287.110">
    <property type="entry name" value="DnaJ domain"/>
    <property type="match status" value="1"/>
</dbReference>
<dbReference type="OrthoDB" id="6767006at2759"/>
<feature type="transmembrane region" description="Helical" evidence="1">
    <location>
        <begin position="99"/>
        <end position="122"/>
    </location>
</feature>
<gene>
    <name evidence="2" type="ORF">BDFB_003910</name>
</gene>
<reference evidence="2 3" key="1">
    <citation type="submission" date="2017-03" db="EMBL/GenBank/DDBJ databases">
        <title>Genome of the blue death feigning beetle - Asbolus verrucosus.</title>
        <authorList>
            <person name="Rider S.D."/>
        </authorList>
    </citation>
    <scope>NUCLEOTIDE SEQUENCE [LARGE SCALE GENOMIC DNA]</scope>
    <source>
        <strain evidence="2">Butters</strain>
        <tissue evidence="2">Head and leg muscle</tissue>
    </source>
</reference>
<dbReference type="CDD" id="cd06257">
    <property type="entry name" value="DnaJ"/>
    <property type="match status" value="1"/>
</dbReference>
<accession>A0A482VMU4</accession>
<organism evidence="2 3">
    <name type="scientific">Asbolus verrucosus</name>
    <name type="common">Desert ironclad beetle</name>
    <dbReference type="NCBI Taxonomy" id="1661398"/>
    <lineage>
        <taxon>Eukaryota</taxon>
        <taxon>Metazoa</taxon>
        <taxon>Ecdysozoa</taxon>
        <taxon>Arthropoda</taxon>
        <taxon>Hexapoda</taxon>
        <taxon>Insecta</taxon>
        <taxon>Pterygota</taxon>
        <taxon>Neoptera</taxon>
        <taxon>Endopterygota</taxon>
        <taxon>Coleoptera</taxon>
        <taxon>Polyphaga</taxon>
        <taxon>Cucujiformia</taxon>
        <taxon>Tenebrionidae</taxon>
        <taxon>Pimeliinae</taxon>
        <taxon>Asbolus</taxon>
    </lineage>
</organism>
<dbReference type="EMBL" id="QDEB01081943">
    <property type="protein sequence ID" value="RZC34222.1"/>
    <property type="molecule type" value="Genomic_DNA"/>
</dbReference>
<proteinExistence type="predicted"/>
<keyword evidence="1" id="KW-0812">Transmembrane</keyword>
<dbReference type="PANTHER" id="PTHR31649">
    <property type="entry name" value="AGAP009604-PA"/>
    <property type="match status" value="1"/>
</dbReference>
<keyword evidence="1" id="KW-1133">Transmembrane helix</keyword>